<protein>
    <submittedName>
        <fullName evidence="1">Uncharacterized protein</fullName>
    </submittedName>
</protein>
<comment type="caution">
    <text evidence="1">The sequence shown here is derived from an EMBL/GenBank/DDBJ whole genome shotgun (WGS) entry which is preliminary data.</text>
</comment>
<reference evidence="1" key="1">
    <citation type="submission" date="2019-08" db="EMBL/GenBank/DDBJ databases">
        <authorList>
            <person name="Kucharzyk K."/>
            <person name="Murdoch R.W."/>
            <person name="Higgins S."/>
            <person name="Loffler F."/>
        </authorList>
    </citation>
    <scope>NUCLEOTIDE SEQUENCE</scope>
</reference>
<accession>A0A645HVG7</accession>
<name>A0A645HVG7_9ZZZZ</name>
<proteinExistence type="predicted"/>
<sequence length="161" mass="18196">MQEELRVPQFFDPRSSEYAFFLQYMHDVVICVPVMDHNGHIKFQGKLDLPAKPILLDVPFRMVIVIVQADFPDGFHLRLFGQAPEHLQSLFIHGLRVVGMTADGCIAPGIYPCVLYGHDRACQVKADVHDVLQVGPFDGFDDPGPLGVIVFFTVDMRMRIE</sequence>
<organism evidence="1">
    <name type="scientific">bioreactor metagenome</name>
    <dbReference type="NCBI Taxonomy" id="1076179"/>
    <lineage>
        <taxon>unclassified sequences</taxon>
        <taxon>metagenomes</taxon>
        <taxon>ecological metagenomes</taxon>
    </lineage>
</organism>
<evidence type="ECO:0000313" key="1">
    <source>
        <dbReference type="EMBL" id="MPN42462.1"/>
    </source>
</evidence>
<gene>
    <name evidence="1" type="ORF">SDC9_190019</name>
</gene>
<dbReference type="AlphaFoldDB" id="A0A645HVG7"/>
<dbReference type="EMBL" id="VSSQ01100211">
    <property type="protein sequence ID" value="MPN42462.1"/>
    <property type="molecule type" value="Genomic_DNA"/>
</dbReference>